<organism evidence="2 3">
    <name type="scientific">Actinomadura macrotermitis</name>
    <dbReference type="NCBI Taxonomy" id="2585200"/>
    <lineage>
        <taxon>Bacteria</taxon>
        <taxon>Bacillati</taxon>
        <taxon>Actinomycetota</taxon>
        <taxon>Actinomycetes</taxon>
        <taxon>Streptosporangiales</taxon>
        <taxon>Thermomonosporaceae</taxon>
        <taxon>Actinomadura</taxon>
    </lineage>
</organism>
<protein>
    <submittedName>
        <fullName evidence="2">Uncharacterized protein</fullName>
    </submittedName>
</protein>
<evidence type="ECO:0000313" key="2">
    <source>
        <dbReference type="EMBL" id="MQY02020.1"/>
    </source>
</evidence>
<dbReference type="AlphaFoldDB" id="A0A7K0BLG8"/>
<gene>
    <name evidence="2" type="ORF">ACRB68_00450</name>
</gene>
<evidence type="ECO:0000256" key="1">
    <source>
        <dbReference type="SAM" id="MobiDB-lite"/>
    </source>
</evidence>
<proteinExistence type="predicted"/>
<dbReference type="Proteomes" id="UP000487268">
    <property type="component" value="Unassembled WGS sequence"/>
</dbReference>
<accession>A0A7K0BLG8</accession>
<name>A0A7K0BLG8_9ACTN</name>
<comment type="caution">
    <text evidence="2">The sequence shown here is derived from an EMBL/GenBank/DDBJ whole genome shotgun (WGS) entry which is preliminary data.</text>
</comment>
<evidence type="ECO:0000313" key="3">
    <source>
        <dbReference type="Proteomes" id="UP000487268"/>
    </source>
</evidence>
<dbReference type="Gene3D" id="3.40.50.1820">
    <property type="entry name" value="alpha/beta hydrolase"/>
    <property type="match status" value="1"/>
</dbReference>
<feature type="region of interest" description="Disordered" evidence="1">
    <location>
        <begin position="146"/>
        <end position="170"/>
    </location>
</feature>
<sequence>MAGSTTSLVCGRVKARKVVMLNAMLPAPGESPGERWDNIRRPEHAARSTPSGTAGWSDSASPPILFMAFPGTSRTACRPRVGNGSRTPLFAALWSLGGWPKVDTVFLQGRDDRFFPLEFQRRLVSERLGIEPDEMPGGQLAALSLPAEPADRPAGYASAPMRRASSGERG</sequence>
<dbReference type="InterPro" id="IPR029058">
    <property type="entry name" value="AB_hydrolase_fold"/>
</dbReference>
<reference evidence="2 3" key="1">
    <citation type="submission" date="2019-10" db="EMBL/GenBank/DDBJ databases">
        <title>Actinomadura rubteroloni sp. nov. and Actinomadura macrotermitis sp. nov., isolated from the gut of fungus growing-termite Macrotermes natalensis.</title>
        <authorList>
            <person name="Benndorf R."/>
            <person name="Martin K."/>
            <person name="Kuefner M."/>
            <person name="De Beer W."/>
            <person name="Kaster A.-K."/>
            <person name="Vollmers J."/>
            <person name="Poulsen M."/>
            <person name="Beemelmanns C."/>
        </authorList>
    </citation>
    <scope>NUCLEOTIDE SEQUENCE [LARGE SCALE GENOMIC DNA]</scope>
    <source>
        <strain evidence="2 3">RB68</strain>
    </source>
</reference>
<dbReference type="EMBL" id="WEGH01000001">
    <property type="protein sequence ID" value="MQY02020.1"/>
    <property type="molecule type" value="Genomic_DNA"/>
</dbReference>
<keyword evidence="3" id="KW-1185">Reference proteome</keyword>